<dbReference type="KEGG" id="pej:FYC62_09450"/>
<feature type="region of interest" description="Disordered" evidence="1">
    <location>
        <begin position="1"/>
        <end position="20"/>
    </location>
</feature>
<evidence type="ECO:0000313" key="3">
    <source>
        <dbReference type="Proteomes" id="UP000323653"/>
    </source>
</evidence>
<name>A0A5C0VGN9_9SPHI</name>
<gene>
    <name evidence="2" type="ORF">FYC62_09450</name>
</gene>
<dbReference type="AlphaFoldDB" id="A0A5C0VGN9"/>
<evidence type="ECO:0000256" key="1">
    <source>
        <dbReference type="SAM" id="MobiDB-lite"/>
    </source>
</evidence>
<evidence type="ECO:0000313" key="2">
    <source>
        <dbReference type="EMBL" id="QEK51845.1"/>
    </source>
</evidence>
<proteinExistence type="predicted"/>
<sequence length="130" mass="14640">MNQEDLMGNPAAGENQKPQESPLLSLKKDLANYKDAIREVAIEIMVEGLSAHPIFIAHQHEVHIGEVILDRVELATDWTIQASTLEEFIERGIIQETKKDAFLSSYKNADDFACVFVVVPEGANFVYYPY</sequence>
<accession>A0A5C0VGN9</accession>
<dbReference type="Proteomes" id="UP000323653">
    <property type="component" value="Chromosome"/>
</dbReference>
<dbReference type="EMBL" id="CP043329">
    <property type="protein sequence ID" value="QEK51845.1"/>
    <property type="molecule type" value="Genomic_DNA"/>
</dbReference>
<protein>
    <submittedName>
        <fullName evidence="2">Uncharacterized protein</fullName>
    </submittedName>
</protein>
<reference evidence="2 3" key="1">
    <citation type="submission" date="2019-08" db="EMBL/GenBank/DDBJ databases">
        <title>Pedobacter sp. nov., isolated from Han river, South Korea.</title>
        <authorList>
            <person name="Lee D.-H."/>
            <person name="Kim Y.-S."/>
            <person name="Hwang E.-M."/>
            <person name="Le Tran T.C."/>
            <person name="Cha C.-J."/>
        </authorList>
    </citation>
    <scope>NUCLEOTIDE SEQUENCE [LARGE SCALE GENOMIC DNA]</scope>
    <source>
        <strain evidence="2 3">CJ43</strain>
    </source>
</reference>
<organism evidence="2 3">
    <name type="scientific">Pedobacter aquae</name>
    <dbReference type="NCBI Taxonomy" id="2605747"/>
    <lineage>
        <taxon>Bacteria</taxon>
        <taxon>Pseudomonadati</taxon>
        <taxon>Bacteroidota</taxon>
        <taxon>Sphingobacteriia</taxon>
        <taxon>Sphingobacteriales</taxon>
        <taxon>Sphingobacteriaceae</taxon>
        <taxon>Pedobacter</taxon>
    </lineage>
</organism>
<dbReference type="RefSeq" id="WP_149074751.1">
    <property type="nucleotide sequence ID" value="NZ_CP043329.1"/>
</dbReference>
<keyword evidence="3" id="KW-1185">Reference proteome</keyword>